<evidence type="ECO:0000313" key="1">
    <source>
        <dbReference type="EMBL" id="RVX44907.1"/>
    </source>
</evidence>
<dbReference type="AlphaFoldDB" id="A0A438MGM2"/>
<gene>
    <name evidence="1" type="ORF">EDD27_7674</name>
</gene>
<keyword evidence="2" id="KW-1185">Reference proteome</keyword>
<accession>A0A438MGM2</accession>
<proteinExistence type="predicted"/>
<dbReference type="EMBL" id="SAUN01000001">
    <property type="protein sequence ID" value="RVX44907.1"/>
    <property type="molecule type" value="Genomic_DNA"/>
</dbReference>
<organism evidence="1 2">
    <name type="scientific">Nonomuraea polychroma</name>
    <dbReference type="NCBI Taxonomy" id="46176"/>
    <lineage>
        <taxon>Bacteria</taxon>
        <taxon>Bacillati</taxon>
        <taxon>Actinomycetota</taxon>
        <taxon>Actinomycetes</taxon>
        <taxon>Streptosporangiales</taxon>
        <taxon>Streptosporangiaceae</taxon>
        <taxon>Nonomuraea</taxon>
    </lineage>
</organism>
<evidence type="ECO:0000313" key="2">
    <source>
        <dbReference type="Proteomes" id="UP000284824"/>
    </source>
</evidence>
<sequence length="77" mass="8527">MPGLDREAMQAAMLRIQKLSDDNWWALHASSTLMEAEAWVGPSGNRFGDTVHGSQRELRAMLAQAVTMAKDELARAK</sequence>
<name>A0A438MGM2_9ACTN</name>
<reference evidence="1 2" key="1">
    <citation type="submission" date="2019-01" db="EMBL/GenBank/DDBJ databases">
        <title>Sequencing the genomes of 1000 actinobacteria strains.</title>
        <authorList>
            <person name="Klenk H.-P."/>
        </authorList>
    </citation>
    <scope>NUCLEOTIDE SEQUENCE [LARGE SCALE GENOMIC DNA]</scope>
    <source>
        <strain evidence="1 2">DSM 43925</strain>
    </source>
</reference>
<dbReference type="OrthoDB" id="3480730at2"/>
<dbReference type="RefSeq" id="WP_127936611.1">
    <property type="nucleotide sequence ID" value="NZ_SAUN01000001.1"/>
</dbReference>
<protein>
    <submittedName>
        <fullName evidence="1">Uncharacterized protein</fullName>
    </submittedName>
</protein>
<comment type="caution">
    <text evidence="1">The sequence shown here is derived from an EMBL/GenBank/DDBJ whole genome shotgun (WGS) entry which is preliminary data.</text>
</comment>
<dbReference type="Proteomes" id="UP000284824">
    <property type="component" value="Unassembled WGS sequence"/>
</dbReference>